<gene>
    <name evidence="4" type="ORF">CEP54_002715</name>
</gene>
<dbReference type="CDD" id="cd11537">
    <property type="entry name" value="NTP-PPase_RS21-C6_like"/>
    <property type="match status" value="1"/>
</dbReference>
<feature type="repeat" description="ANK" evidence="2">
    <location>
        <begin position="42"/>
        <end position="68"/>
    </location>
</feature>
<dbReference type="PROSITE" id="PS50088">
    <property type="entry name" value="ANK_REPEAT"/>
    <property type="match status" value="4"/>
</dbReference>
<dbReference type="GO" id="GO:0047429">
    <property type="term" value="F:nucleoside triphosphate diphosphatase activity"/>
    <property type="evidence" value="ECO:0007669"/>
    <property type="project" value="InterPro"/>
</dbReference>
<dbReference type="Gene3D" id="1.25.40.20">
    <property type="entry name" value="Ankyrin repeat-containing domain"/>
    <property type="match status" value="3"/>
</dbReference>
<feature type="repeat" description="ANK" evidence="2">
    <location>
        <begin position="77"/>
        <end position="103"/>
    </location>
</feature>
<dbReference type="InterPro" id="IPR036188">
    <property type="entry name" value="FAD/NAD-bd_sf"/>
</dbReference>
<dbReference type="GO" id="GO:0009143">
    <property type="term" value="P:nucleoside triphosphate catabolic process"/>
    <property type="evidence" value="ECO:0007669"/>
    <property type="project" value="InterPro"/>
</dbReference>
<dbReference type="Proteomes" id="UP000288168">
    <property type="component" value="Unassembled WGS sequence"/>
</dbReference>
<dbReference type="InterPro" id="IPR051209">
    <property type="entry name" value="FAD-bind_Monooxygenase_sf"/>
</dbReference>
<evidence type="ECO:0000313" key="5">
    <source>
        <dbReference type="Proteomes" id="UP000288168"/>
    </source>
</evidence>
<evidence type="ECO:0000313" key="4">
    <source>
        <dbReference type="EMBL" id="RSL68674.1"/>
    </source>
</evidence>
<dbReference type="Pfam" id="PF00023">
    <property type="entry name" value="Ank"/>
    <property type="match status" value="2"/>
</dbReference>
<evidence type="ECO:0000256" key="3">
    <source>
        <dbReference type="SAM" id="MobiDB-lite"/>
    </source>
</evidence>
<evidence type="ECO:0000256" key="1">
    <source>
        <dbReference type="ARBA" id="ARBA00010139"/>
    </source>
</evidence>
<name>A0A428QTG6_9HYPO</name>
<dbReference type="SUPFAM" id="SSF48403">
    <property type="entry name" value="Ankyrin repeat"/>
    <property type="match status" value="1"/>
</dbReference>
<evidence type="ECO:0000256" key="2">
    <source>
        <dbReference type="PROSITE-ProRule" id="PRU00023"/>
    </source>
</evidence>
<dbReference type="STRING" id="1325734.A0A428QTG6"/>
<protein>
    <submittedName>
        <fullName evidence="4">Uncharacterized protein</fullName>
    </submittedName>
</protein>
<reference evidence="4 5" key="1">
    <citation type="submission" date="2017-06" db="EMBL/GenBank/DDBJ databases">
        <title>Comparative genomic analysis of Ambrosia Fusariam Clade fungi.</title>
        <authorList>
            <person name="Stajich J.E."/>
            <person name="Carrillo J."/>
            <person name="Kijimoto T."/>
            <person name="Eskalen A."/>
            <person name="O'Donnell K."/>
            <person name="Kasson M."/>
        </authorList>
    </citation>
    <scope>NUCLEOTIDE SEQUENCE [LARGE SCALE GENOMIC DNA]</scope>
    <source>
        <strain evidence="4 5">NRRL62584</strain>
    </source>
</reference>
<dbReference type="EMBL" id="NKCI01000016">
    <property type="protein sequence ID" value="RSL68674.1"/>
    <property type="molecule type" value="Genomic_DNA"/>
</dbReference>
<comment type="caution">
    <text evidence="4">The sequence shown here is derived from an EMBL/GenBank/DDBJ whole genome shotgun (WGS) entry which is preliminary data.</text>
</comment>
<organism evidence="4 5">
    <name type="scientific">Fusarium duplospermum</name>
    <dbReference type="NCBI Taxonomy" id="1325734"/>
    <lineage>
        <taxon>Eukaryota</taxon>
        <taxon>Fungi</taxon>
        <taxon>Dikarya</taxon>
        <taxon>Ascomycota</taxon>
        <taxon>Pezizomycotina</taxon>
        <taxon>Sordariomycetes</taxon>
        <taxon>Hypocreomycetidae</taxon>
        <taxon>Hypocreales</taxon>
        <taxon>Nectriaceae</taxon>
        <taxon>Fusarium</taxon>
        <taxon>Fusarium solani species complex</taxon>
    </lineage>
</organism>
<dbReference type="InterPro" id="IPR025984">
    <property type="entry name" value="DCTPP"/>
</dbReference>
<dbReference type="PANTHER" id="PTHR42877">
    <property type="entry name" value="L-ORNITHINE N(5)-MONOOXYGENASE-RELATED"/>
    <property type="match status" value="1"/>
</dbReference>
<feature type="repeat" description="ANK" evidence="2">
    <location>
        <begin position="112"/>
        <end position="138"/>
    </location>
</feature>
<dbReference type="Pfam" id="PF12643">
    <property type="entry name" value="MazG-like"/>
    <property type="match status" value="1"/>
</dbReference>
<feature type="region of interest" description="Disordered" evidence="3">
    <location>
        <begin position="735"/>
        <end position="756"/>
    </location>
</feature>
<dbReference type="InterPro" id="IPR002110">
    <property type="entry name" value="Ankyrin_rpt"/>
</dbReference>
<comment type="similarity">
    <text evidence="1">Belongs to the FAD-binding monooxygenase family.</text>
</comment>
<dbReference type="SMART" id="SM00248">
    <property type="entry name" value="ANK"/>
    <property type="match status" value="7"/>
</dbReference>
<feature type="repeat" description="ANK" evidence="2">
    <location>
        <begin position="147"/>
        <end position="172"/>
    </location>
</feature>
<keyword evidence="5" id="KW-1185">Reference proteome</keyword>
<sequence length="1489" mass="167445">MDDSLLHYGNLLRSAAARGDDSEIRLLLGKGAQDSINLPDSYGKTPLHLALKARHDSTVQLLLEEGAQESINLADIHGSTPLHLAIQAGHSPTVQLLLEKGAQELINFVDRGNHTPLHVAVIAGHDSTVQLLLEKGAQGSINLADKYGETPLHLAADAGHDAVVRLLLAQNAIDPNPKDSSDRTPLFLAAGRGHLRVVNLLLHQDRVDPDSKDAKGWTPLSWAAWNRHDDVVRALVAKRITMKPDGSELFQQVLAGRHENVVKLLLSDLRQHGLREAEIMDLVMETMAENSGPWISANISNLLDPEATIDTGLHQSYCAHKRGNTRTGDYKEKNETVSFDRFSEYISRDDMQRRVSLFCGLAGVLPPESGPLGDFGLISFSDTRKSIKVIYSDHWTEDEDTEDEDAENEDAEDMWAWSRLISQLHRAIRGFINAAITLQQTGFCCDQFTVLTAPGWSVAPDNVATIRMNTIRFDVVLDLAQDMDQMQHGGLDDPALSRIVLASRRIMETLFQTPLSLPSTIAHQLHLCSLTAQLLCLGIVFYAQAHTGKLHPSYLAKPLTRVEILGSEHVEYDLPYIIAEQAKLACMGELVGGQVFVFRMSTRTWPIGEDSSFLSATCEEIVDSWGPASLIMDPQEASERISGLVIRGGIIQPNEKSDDGVSLFHWATDFGGKESSSSAAFGYKDKIVVGATIQTPSSYLVAKEEIPRTGHSSPDPRQHSSTGERAAVLGENRSRAAAQRPLETHPPPLQTQHAVQTPVTITRCPRDITESYNASQAFHLDELGSKPSRWRLATLTANLQGGYQVLAQVGGEWQKQRAVPMKRVFLDRWGIERRLSDFELPLGLQISLCTGVARRVPLRVLVREDLMNYVDSLYIKGWKDLKEAAKDAMESKERFAEWSDELTDAQRTCVQNVFWHVLNRLKDTGFDEDGDQFSIVWPHKSDANRCVKVKPRHEHEWLTVLEDKEWSATFAVATNLCLVTTRHLCRRERKALWPGVKTLSTSMWLLQPPFHRNHSGVEQRIENERWYWNGEKDSKSWFSAQKSNGAIAELEFKSRRKDFATLATGQIAEDLLRRGNPTYSNTFKLTMKYIPLAARMYRILLAWDLEKVFYSFLMTKDGARMRQKIRDATNSYIENDAPSQYRQVLRPDYEPGCKRRVNMATYFAALHSPNMLLAKGRVTKIGPHHVETESGVEYQADAIIFATGFTTQKWLHPIQVKGENDQDLHEVWDASGGAEAYKGTVVTGFPNFFILYGPNAATGQHSVIFHSECQINYTCRLLRQVLTGHNPAASIMVKPEAQRRDLAWVHEKLKKTVFNSGCQSWWMDPRTKKNTFIYPDPMFLYWLRTIFPRWSDFEVRRVETAQGSSSKVFLSSHQLISTMVNKEVHDALAAFVAERDWAQFHTPENLAKSVSIEAAELLECFQWNAEADPKRVREELADVLTYCLLLAAKMGMDPAEIVLEKLELTKKKYPVDKARGSSKKYDQLEDRAA</sequence>
<dbReference type="SUPFAM" id="SSF51905">
    <property type="entry name" value="FAD/NAD(P)-binding domain"/>
    <property type="match status" value="1"/>
</dbReference>
<dbReference type="Gene3D" id="1.10.287.1080">
    <property type="entry name" value="MazG-like"/>
    <property type="match status" value="1"/>
</dbReference>
<dbReference type="PANTHER" id="PTHR42877:SF5">
    <property type="entry name" value="L-ORNITHINE N(5)-MONOOXYGENASE-RELATED"/>
    <property type="match status" value="1"/>
</dbReference>
<dbReference type="Gene3D" id="3.50.50.60">
    <property type="entry name" value="FAD/NAD(P)-binding domain"/>
    <property type="match status" value="1"/>
</dbReference>
<dbReference type="Pfam" id="PF12796">
    <property type="entry name" value="Ank_2"/>
    <property type="match status" value="2"/>
</dbReference>
<dbReference type="InterPro" id="IPR036770">
    <property type="entry name" value="Ankyrin_rpt-contain_sf"/>
</dbReference>
<keyword evidence="2" id="KW-0040">ANK repeat</keyword>
<dbReference type="PROSITE" id="PS50297">
    <property type="entry name" value="ANK_REP_REGION"/>
    <property type="match status" value="4"/>
</dbReference>
<dbReference type="OrthoDB" id="428577at2759"/>
<dbReference type="SUPFAM" id="SSF101386">
    <property type="entry name" value="all-alpha NTP pyrophosphatases"/>
    <property type="match status" value="1"/>
</dbReference>
<accession>A0A428QTG6</accession>
<proteinExistence type="inferred from homology"/>